<keyword evidence="4" id="KW-1003">Cell membrane</keyword>
<dbReference type="Gene3D" id="3.40.50.2300">
    <property type="match status" value="1"/>
</dbReference>
<dbReference type="EMBL" id="VFNX01000001">
    <property type="protein sequence ID" value="TQK98635.1"/>
    <property type="molecule type" value="Genomic_DNA"/>
</dbReference>
<keyword evidence="10" id="KW-0418">Kinase</keyword>
<comment type="subcellular location">
    <subcellularLocation>
        <location evidence="1">Cell inner membrane</location>
        <topology evidence="1">Multi-pass membrane protein</topology>
    </subcellularLocation>
    <subcellularLocation>
        <location evidence="2">Cytoplasm</location>
    </subcellularLocation>
</comment>
<feature type="transmembrane region" description="Helical" evidence="14">
    <location>
        <begin position="188"/>
        <end position="213"/>
    </location>
</feature>
<evidence type="ECO:0000259" key="16">
    <source>
        <dbReference type="PROSITE" id="PS51099"/>
    </source>
</evidence>
<feature type="transmembrane region" description="Helical" evidence="14">
    <location>
        <begin position="154"/>
        <end position="176"/>
    </location>
</feature>
<dbReference type="InterPro" id="IPR003501">
    <property type="entry name" value="PTS_EIIB_2/3"/>
</dbReference>
<reference evidence="18 19" key="1">
    <citation type="submission" date="2019-06" db="EMBL/GenBank/DDBJ databases">
        <title>Sequencing the genomes of 1000 actinobacteria strains.</title>
        <authorList>
            <person name="Klenk H.-P."/>
        </authorList>
    </citation>
    <scope>NUCLEOTIDE SEQUENCE [LARGE SCALE GENOMIC DNA]</scope>
    <source>
        <strain evidence="18 19">DSM 41929</strain>
    </source>
</reference>
<proteinExistence type="predicted"/>
<dbReference type="PANTHER" id="PTHR30505">
    <property type="entry name" value="FRUCTOSE-LIKE PERMEASE"/>
    <property type="match status" value="1"/>
</dbReference>
<feature type="domain" description="PTS EIIC type-2" evidence="17">
    <location>
        <begin position="144"/>
        <end position="488"/>
    </location>
</feature>
<feature type="transmembrane region" description="Helical" evidence="14">
    <location>
        <begin position="457"/>
        <end position="479"/>
    </location>
</feature>
<keyword evidence="3" id="KW-0813">Transport</keyword>
<evidence type="ECO:0000256" key="14">
    <source>
        <dbReference type="SAM" id="Phobius"/>
    </source>
</evidence>
<evidence type="ECO:0000256" key="13">
    <source>
        <dbReference type="SAM" id="MobiDB-lite"/>
    </source>
</evidence>
<keyword evidence="6" id="KW-0762">Sugar transport</keyword>
<dbReference type="CDD" id="cd00211">
    <property type="entry name" value="PTS_IIA_fru"/>
    <property type="match status" value="1"/>
</dbReference>
<dbReference type="InterPro" id="IPR002178">
    <property type="entry name" value="PTS_EIIA_type-2_dom"/>
</dbReference>
<dbReference type="OrthoDB" id="9782569at2"/>
<dbReference type="SUPFAM" id="SSF55804">
    <property type="entry name" value="Phoshotransferase/anion transport protein"/>
    <property type="match status" value="1"/>
</dbReference>
<dbReference type="Pfam" id="PF02302">
    <property type="entry name" value="PTS_IIB"/>
    <property type="match status" value="1"/>
</dbReference>
<evidence type="ECO:0000256" key="8">
    <source>
        <dbReference type="ARBA" id="ARBA00022683"/>
    </source>
</evidence>
<evidence type="ECO:0000256" key="7">
    <source>
        <dbReference type="ARBA" id="ARBA00022679"/>
    </source>
</evidence>
<dbReference type="GO" id="GO:0005351">
    <property type="term" value="F:carbohydrate:proton symporter activity"/>
    <property type="evidence" value="ECO:0007669"/>
    <property type="project" value="InterPro"/>
</dbReference>
<feature type="region of interest" description="Disordered" evidence="13">
    <location>
        <begin position="512"/>
        <end position="563"/>
    </location>
</feature>
<feature type="transmembrane region" description="Helical" evidence="14">
    <location>
        <begin position="274"/>
        <end position="297"/>
    </location>
</feature>
<organism evidence="18 19">
    <name type="scientific">Streptomyces puniciscabiei</name>
    <dbReference type="NCBI Taxonomy" id="164348"/>
    <lineage>
        <taxon>Bacteria</taxon>
        <taxon>Bacillati</taxon>
        <taxon>Actinomycetota</taxon>
        <taxon>Actinomycetes</taxon>
        <taxon>Kitasatosporales</taxon>
        <taxon>Streptomycetaceae</taxon>
        <taxon>Streptomyces</taxon>
    </lineage>
</organism>
<dbReference type="InterPro" id="IPR004715">
    <property type="entry name" value="PTS_IIA_fruc"/>
</dbReference>
<dbReference type="CDD" id="cd05569">
    <property type="entry name" value="PTS_IIB_fructose"/>
    <property type="match status" value="1"/>
</dbReference>
<dbReference type="InterPro" id="IPR013011">
    <property type="entry name" value="PTS_EIIB_2"/>
</dbReference>
<dbReference type="InterPro" id="IPR036095">
    <property type="entry name" value="PTS_EIIB-like_sf"/>
</dbReference>
<dbReference type="STRING" id="164348.BFF78_25355"/>
<dbReference type="GO" id="GO:0009401">
    <property type="term" value="P:phosphoenolpyruvate-dependent sugar phosphotransferase system"/>
    <property type="evidence" value="ECO:0007669"/>
    <property type="project" value="UniProtKB-KW"/>
</dbReference>
<dbReference type="FunFam" id="3.40.930.10:FF:000009">
    <property type="entry name" value="PTS system, fructose specific IIABC component"/>
    <property type="match status" value="1"/>
</dbReference>
<keyword evidence="11 14" id="KW-1133">Transmembrane helix</keyword>
<evidence type="ECO:0000313" key="19">
    <source>
        <dbReference type="Proteomes" id="UP000318103"/>
    </source>
</evidence>
<evidence type="ECO:0000256" key="3">
    <source>
        <dbReference type="ARBA" id="ARBA00022448"/>
    </source>
</evidence>
<evidence type="ECO:0000256" key="1">
    <source>
        <dbReference type="ARBA" id="ARBA00004429"/>
    </source>
</evidence>
<feature type="transmembrane region" description="Helical" evidence="14">
    <location>
        <begin position="343"/>
        <end position="371"/>
    </location>
</feature>
<dbReference type="PROSITE" id="PS51094">
    <property type="entry name" value="PTS_EIIA_TYPE_2"/>
    <property type="match status" value="1"/>
</dbReference>
<evidence type="ECO:0000259" key="15">
    <source>
        <dbReference type="PROSITE" id="PS51094"/>
    </source>
</evidence>
<dbReference type="GO" id="GO:0005737">
    <property type="term" value="C:cytoplasm"/>
    <property type="evidence" value="ECO:0007669"/>
    <property type="project" value="UniProtKB-SubCell"/>
</dbReference>
<evidence type="ECO:0000256" key="5">
    <source>
        <dbReference type="ARBA" id="ARBA00022553"/>
    </source>
</evidence>
<feature type="domain" description="PTS EIIA type-2" evidence="15">
    <location>
        <begin position="637"/>
        <end position="782"/>
    </location>
</feature>
<evidence type="ECO:0000256" key="2">
    <source>
        <dbReference type="ARBA" id="ARBA00004496"/>
    </source>
</evidence>
<keyword evidence="19" id="KW-1185">Reference proteome</keyword>
<dbReference type="Proteomes" id="UP000318103">
    <property type="component" value="Unassembled WGS sequence"/>
</dbReference>
<dbReference type="PANTHER" id="PTHR30505:SF0">
    <property type="entry name" value="FRUCTOSE-LIKE PTS SYSTEM EIIBC COMPONENT-RELATED"/>
    <property type="match status" value="1"/>
</dbReference>
<evidence type="ECO:0000256" key="6">
    <source>
        <dbReference type="ARBA" id="ARBA00022597"/>
    </source>
</evidence>
<feature type="domain" description="PTS EIIB type-2" evidence="16">
    <location>
        <begin position="22"/>
        <end position="117"/>
    </location>
</feature>
<keyword evidence="9 14" id="KW-0812">Transmembrane</keyword>
<comment type="caution">
    <text evidence="18">The sequence shown here is derived from an EMBL/GenBank/DDBJ whole genome shotgun (WGS) entry which is preliminary data.</text>
</comment>
<evidence type="ECO:0000259" key="17">
    <source>
        <dbReference type="PROSITE" id="PS51104"/>
    </source>
</evidence>
<feature type="transmembrane region" description="Helical" evidence="14">
    <location>
        <begin position="391"/>
        <end position="411"/>
    </location>
</feature>
<dbReference type="InterPro" id="IPR003352">
    <property type="entry name" value="PTS_EIIC"/>
</dbReference>
<evidence type="ECO:0000256" key="12">
    <source>
        <dbReference type="ARBA" id="ARBA00023136"/>
    </source>
</evidence>
<dbReference type="Pfam" id="PF02378">
    <property type="entry name" value="PTS_EIIC"/>
    <property type="match status" value="1"/>
</dbReference>
<dbReference type="InterPro" id="IPR006327">
    <property type="entry name" value="PTS_IIC_fruc"/>
</dbReference>
<keyword evidence="12 14" id="KW-0472">Membrane</keyword>
<dbReference type="SUPFAM" id="SSF52794">
    <property type="entry name" value="PTS system IIB component-like"/>
    <property type="match status" value="1"/>
</dbReference>
<keyword evidence="7" id="KW-0808">Transferase</keyword>
<dbReference type="NCBIfam" id="TIGR00829">
    <property type="entry name" value="FRU"/>
    <property type="match status" value="1"/>
</dbReference>
<dbReference type="GO" id="GO:0090563">
    <property type="term" value="F:protein-phosphocysteine-sugar phosphotransferase activity"/>
    <property type="evidence" value="ECO:0007669"/>
    <property type="project" value="TreeGrafter"/>
</dbReference>
<feature type="transmembrane region" description="Helical" evidence="14">
    <location>
        <begin position="309"/>
        <end position="331"/>
    </location>
</feature>
<dbReference type="GO" id="GO:0005886">
    <property type="term" value="C:plasma membrane"/>
    <property type="evidence" value="ECO:0007669"/>
    <property type="project" value="UniProtKB-SubCell"/>
</dbReference>
<dbReference type="GO" id="GO:0022877">
    <property type="term" value="F:protein-N(PI)-phosphohistidine-fructose phosphotransferase system transporter activity"/>
    <property type="evidence" value="ECO:0007669"/>
    <property type="project" value="InterPro"/>
</dbReference>
<dbReference type="RefSeq" id="WP_142218797.1">
    <property type="nucleotide sequence ID" value="NZ_JBPJFI010000001.1"/>
</dbReference>
<dbReference type="InterPro" id="IPR016152">
    <property type="entry name" value="PTrfase/Anion_transptr"/>
</dbReference>
<dbReference type="NCBIfam" id="TIGR01427">
    <property type="entry name" value="PTS_IIC_fructo"/>
    <property type="match status" value="1"/>
</dbReference>
<feature type="transmembrane region" description="Helical" evidence="14">
    <location>
        <begin position="418"/>
        <end position="437"/>
    </location>
</feature>
<evidence type="ECO:0000256" key="9">
    <source>
        <dbReference type="ARBA" id="ARBA00022692"/>
    </source>
</evidence>
<dbReference type="FunFam" id="3.40.50.2300:FF:000014">
    <property type="entry name" value="PTS system fructose-like transporter subunit IIB"/>
    <property type="match status" value="1"/>
</dbReference>
<evidence type="ECO:0000256" key="4">
    <source>
        <dbReference type="ARBA" id="ARBA00022475"/>
    </source>
</evidence>
<dbReference type="PROSITE" id="PS51099">
    <property type="entry name" value="PTS_EIIB_TYPE_2"/>
    <property type="match status" value="1"/>
</dbReference>
<dbReference type="GO" id="GO:0016301">
    <property type="term" value="F:kinase activity"/>
    <property type="evidence" value="ECO:0007669"/>
    <property type="project" value="UniProtKB-KW"/>
</dbReference>
<gene>
    <name evidence="18" type="ORF">FB563_3669</name>
</gene>
<evidence type="ECO:0000313" key="18">
    <source>
        <dbReference type="EMBL" id="TQK98635.1"/>
    </source>
</evidence>
<dbReference type="NCBIfam" id="TIGR00848">
    <property type="entry name" value="fruA"/>
    <property type="match status" value="1"/>
</dbReference>
<protein>
    <submittedName>
        <fullName evidence="18">PTS system fructose-specific IIC component</fullName>
    </submittedName>
</protein>
<keyword evidence="8" id="KW-0598">Phosphotransferase system</keyword>
<dbReference type="Pfam" id="PF00359">
    <property type="entry name" value="PTS_EIIA_2"/>
    <property type="match status" value="1"/>
</dbReference>
<dbReference type="AlphaFoldDB" id="A0A542UHR6"/>
<dbReference type="InterPro" id="IPR003353">
    <property type="entry name" value="PTS_IIB_fruc"/>
</dbReference>
<name>A0A542UHR6_9ACTN</name>
<dbReference type="Gene3D" id="3.40.930.10">
    <property type="entry name" value="Mannitol-specific EII, Chain A"/>
    <property type="match status" value="1"/>
</dbReference>
<evidence type="ECO:0000256" key="11">
    <source>
        <dbReference type="ARBA" id="ARBA00022989"/>
    </source>
</evidence>
<feature type="region of interest" description="Disordered" evidence="13">
    <location>
        <begin position="599"/>
        <end position="628"/>
    </location>
</feature>
<dbReference type="InterPro" id="IPR050864">
    <property type="entry name" value="Bacterial_PTS_Sugar_Transport"/>
</dbReference>
<dbReference type="PROSITE" id="PS51104">
    <property type="entry name" value="PTS_EIIC_TYPE_2"/>
    <property type="match status" value="1"/>
</dbReference>
<evidence type="ECO:0000256" key="10">
    <source>
        <dbReference type="ARBA" id="ARBA00022777"/>
    </source>
</evidence>
<dbReference type="InterPro" id="IPR013014">
    <property type="entry name" value="PTS_EIIC_2"/>
</dbReference>
<keyword evidence="5" id="KW-0597">Phosphoprotein</keyword>
<accession>A0A542UHR6</accession>
<sequence>MSSPAGSPSTGGHEDERRQVKLLAVTACPTGIAHTYMAAEKLAQAAASRGIDMKVETQGSIGAENVLDDNDVRDADGIIVAADKDVDLSRFAGKRVLTVGVAEGIHHPEQLIERVRSAPVHAPGGAGEGSAAVVSGGGRERGPVYKALMNGVSYMIPFVVVGGLLIAVSLALGGHATAKGYVIPDGTFWAHVNAIGGIGFQLMIPILSGYIAYAIADRPALVPGMIGGWIANTGALYDSKAGAGFIGAIVTGFLAGYLVLGIKKVRVPRFVQPIMPIIVIPIVATTVLGLSFIYVIGKPISWVFEHLTSWLGGMTGTSAILLGAILGLMIAFDMGGPVNKTAFLFGAGLIASGNQTVMGMCAAAIPVMPLGQGLATLIRRRLYSEQERETGLAALFMGCFGISEGAIPFAAARPAQVIPANMLGGAVAGAVAGLAGVKDAVPHGGPVVAVLGAVSGVPMFFVAVVIGSVVTALATVALVDVSGLRGRAGAVGAASGMGSEATSGAGSGVVGMGFRPAPPVRQSSSGAGGAGAGASASEGASTGGAGEGPSASGDVPVGAGRAGEGAAASDVSAGVLVPGQAGAGASVAGADAVVSGSSVRVGTVEDSEGAGQPEGARDAGRAADTAAADHGPAVLSGHLDARTVKSALQAVEKEAAVREMAELLAGSGRVTDVDELVATALRREEQGTTGLGEEIAVPHAKTDAVTAPVVGFARSAEGVEWGSLDGTKARLVFMIAVPEAAAGDEHLRILALLSRKLMDPGFRERLLAAPDEGAMLDVLGEVG</sequence>
<feature type="transmembrane region" description="Helical" evidence="14">
    <location>
        <begin position="243"/>
        <end position="262"/>
    </location>
</feature>
<dbReference type="PROSITE" id="PS00372">
    <property type="entry name" value="PTS_EIIA_TYPE_2_HIS"/>
    <property type="match status" value="1"/>
</dbReference>